<name>A0A2U2RGT0_9MICO</name>
<reference evidence="1 2" key="1">
    <citation type="submission" date="2018-05" db="EMBL/GenBank/DDBJ databases">
        <title>Brachybacterium sp. M1HQ-2T, whole genome shotgun sequence.</title>
        <authorList>
            <person name="Tuo L."/>
        </authorList>
    </citation>
    <scope>NUCLEOTIDE SEQUENCE [LARGE SCALE GENOMIC DNA]</scope>
    <source>
        <strain evidence="1 2">M1HQ-2</strain>
    </source>
</reference>
<gene>
    <name evidence="1" type="ORF">DEO23_14770</name>
</gene>
<protein>
    <submittedName>
        <fullName evidence="1">Uncharacterized protein</fullName>
    </submittedName>
</protein>
<evidence type="ECO:0000313" key="2">
    <source>
        <dbReference type="Proteomes" id="UP000245590"/>
    </source>
</evidence>
<evidence type="ECO:0000313" key="1">
    <source>
        <dbReference type="EMBL" id="PWH05060.1"/>
    </source>
</evidence>
<dbReference type="AlphaFoldDB" id="A0A2U2RGT0"/>
<accession>A0A2U2RGT0</accession>
<dbReference type="EMBL" id="QFKX01000007">
    <property type="protein sequence ID" value="PWH05060.1"/>
    <property type="molecule type" value="Genomic_DNA"/>
</dbReference>
<sequence>MTTHELTDRDGDALTVTRDEGLTWITTTSGTDEVTVGPFDDESLREIFPFVGAPRASARAGGLLRLLRE</sequence>
<organism evidence="1 2">
    <name type="scientific">Brachybacterium endophyticum</name>
    <dbReference type="NCBI Taxonomy" id="2182385"/>
    <lineage>
        <taxon>Bacteria</taxon>
        <taxon>Bacillati</taxon>
        <taxon>Actinomycetota</taxon>
        <taxon>Actinomycetes</taxon>
        <taxon>Micrococcales</taxon>
        <taxon>Dermabacteraceae</taxon>
        <taxon>Brachybacterium</taxon>
    </lineage>
</organism>
<comment type="caution">
    <text evidence="1">The sequence shown here is derived from an EMBL/GenBank/DDBJ whole genome shotgun (WGS) entry which is preliminary data.</text>
</comment>
<proteinExistence type="predicted"/>
<keyword evidence="2" id="KW-1185">Reference proteome</keyword>
<dbReference type="OrthoDB" id="4794517at2"/>
<dbReference type="RefSeq" id="WP_109276800.1">
    <property type="nucleotide sequence ID" value="NZ_QFKX01000007.1"/>
</dbReference>
<dbReference type="Proteomes" id="UP000245590">
    <property type="component" value="Unassembled WGS sequence"/>
</dbReference>